<reference evidence="1 2" key="1">
    <citation type="submission" date="2013-02" db="EMBL/GenBank/DDBJ databases">
        <title>Draft Genome Sequence of Streptomyces aurantiacus, Which Produces Setomimycin.</title>
        <authorList>
            <person name="Gruening B.A."/>
            <person name="Praeg A."/>
            <person name="Erxleben A."/>
            <person name="Guenther S."/>
            <person name="Mueller M."/>
        </authorList>
    </citation>
    <scope>NUCLEOTIDE SEQUENCE [LARGE SCALE GENOMIC DNA]</scope>
    <source>
        <strain evidence="1 2">JA 4570</strain>
    </source>
</reference>
<keyword evidence="2" id="KW-1185">Reference proteome</keyword>
<gene>
    <name evidence="1" type="ORF">STRAU_0048</name>
</gene>
<evidence type="ECO:0000313" key="1">
    <source>
        <dbReference type="EMBL" id="EPH46882.1"/>
    </source>
</evidence>
<dbReference type="Proteomes" id="UP000014629">
    <property type="component" value="Unassembled WGS sequence"/>
</dbReference>
<organism evidence="1 2">
    <name type="scientific">Streptomyces aurantiacus JA 4570</name>
    <dbReference type="NCBI Taxonomy" id="1286094"/>
    <lineage>
        <taxon>Bacteria</taxon>
        <taxon>Bacillati</taxon>
        <taxon>Actinomycetota</taxon>
        <taxon>Actinomycetes</taxon>
        <taxon>Kitasatosporales</taxon>
        <taxon>Streptomycetaceae</taxon>
        <taxon>Streptomyces</taxon>
        <taxon>Streptomyces aurantiacus group</taxon>
    </lineage>
</organism>
<protein>
    <submittedName>
        <fullName evidence="1">Uncharacterized protein</fullName>
    </submittedName>
</protein>
<proteinExistence type="predicted"/>
<comment type="caution">
    <text evidence="1">The sequence shown here is derived from an EMBL/GenBank/DDBJ whole genome shotgun (WGS) entry which is preliminary data.</text>
</comment>
<dbReference type="EMBL" id="AOPZ01000003">
    <property type="protein sequence ID" value="EPH46882.1"/>
    <property type="molecule type" value="Genomic_DNA"/>
</dbReference>
<dbReference type="RefSeq" id="WP_016638184.1">
    <property type="nucleotide sequence ID" value="NZ_AOPZ01000003.1"/>
</dbReference>
<sequence length="169" mass="18360">MDPTTLSAADLFTDGPVLVDDPETSILILNGHHTPDSADRLLASSAPHAWWTYHRTIPATLKVTFTLFTRHHQGCDATGEDDLDWCGCAEDTSGAPIAYHARPANRLARGALPVTWIYTYSPAGIPHGDEPDYTDPATARAFAEHLREHGWFSDACPHPAPPGQLQLAV</sequence>
<evidence type="ECO:0000313" key="2">
    <source>
        <dbReference type="Proteomes" id="UP000014629"/>
    </source>
</evidence>
<accession>S4AZV4</accession>
<name>S4AZV4_9ACTN</name>
<dbReference type="AlphaFoldDB" id="S4AZV4"/>
<dbReference type="PATRIC" id="fig|1286094.4.peg.45"/>